<dbReference type="STRING" id="1817824.A2751_01420"/>
<reference evidence="1 2" key="1">
    <citation type="journal article" date="2016" name="Nat. Commun.">
        <title>Thousands of microbial genomes shed light on interconnected biogeochemical processes in an aquifer system.</title>
        <authorList>
            <person name="Anantharaman K."/>
            <person name="Brown C.T."/>
            <person name="Hug L.A."/>
            <person name="Sharon I."/>
            <person name="Castelle C.J."/>
            <person name="Probst A.J."/>
            <person name="Thomas B.C."/>
            <person name="Singh A."/>
            <person name="Wilkins M.J."/>
            <person name="Karaoz U."/>
            <person name="Brodie E.L."/>
            <person name="Williams K.H."/>
            <person name="Hubbard S.S."/>
            <person name="Banfield J.F."/>
        </authorList>
    </citation>
    <scope>NUCLEOTIDE SEQUENCE [LARGE SCALE GENOMIC DNA]</scope>
</reference>
<name>A0A1F5NMF0_9BACT</name>
<sequence length="73" mass="7858">MKLIEVIKLILDGEKPQSSLLNKALTVRVKYAKGGTGCYSTTITGTRLGKKNGKSGLLIFTALPDRFLGFNDG</sequence>
<protein>
    <submittedName>
        <fullName evidence="1">Uncharacterized protein</fullName>
    </submittedName>
</protein>
<evidence type="ECO:0000313" key="2">
    <source>
        <dbReference type="Proteomes" id="UP000176864"/>
    </source>
</evidence>
<proteinExistence type="predicted"/>
<dbReference type="Proteomes" id="UP000176864">
    <property type="component" value="Unassembled WGS sequence"/>
</dbReference>
<comment type="caution">
    <text evidence="1">The sequence shown here is derived from an EMBL/GenBank/DDBJ whole genome shotgun (WGS) entry which is preliminary data.</text>
</comment>
<dbReference type="EMBL" id="MFEK01000013">
    <property type="protein sequence ID" value="OGE78835.1"/>
    <property type="molecule type" value="Genomic_DNA"/>
</dbReference>
<dbReference type="AlphaFoldDB" id="A0A1F5NMF0"/>
<accession>A0A1F5NMF0</accession>
<gene>
    <name evidence="1" type="ORF">A2751_01420</name>
</gene>
<evidence type="ECO:0000313" key="1">
    <source>
        <dbReference type="EMBL" id="OGE78835.1"/>
    </source>
</evidence>
<organism evidence="1 2">
    <name type="scientific">Candidatus Doudnabacteria bacterium RIFCSPHIGHO2_01_FULL_46_14</name>
    <dbReference type="NCBI Taxonomy" id="1817824"/>
    <lineage>
        <taxon>Bacteria</taxon>
        <taxon>Candidatus Doudnaibacteriota</taxon>
    </lineage>
</organism>